<evidence type="ECO:0000313" key="3">
    <source>
        <dbReference type="EMBL" id="CAI6377849.1"/>
    </source>
</evidence>
<dbReference type="EMBL" id="CARXXK010001893">
    <property type="protein sequence ID" value="CAI6377849.1"/>
    <property type="molecule type" value="Genomic_DNA"/>
</dbReference>
<feature type="region of interest" description="Disordered" evidence="1">
    <location>
        <begin position="83"/>
        <end position="105"/>
    </location>
</feature>
<feature type="compositionally biased region" description="Basic and acidic residues" evidence="1">
    <location>
        <begin position="85"/>
        <end position="105"/>
    </location>
</feature>
<keyword evidence="2" id="KW-0732">Signal</keyword>
<accession>A0AAV0YA09</accession>
<evidence type="ECO:0000313" key="4">
    <source>
        <dbReference type="Proteomes" id="UP001160148"/>
    </source>
</evidence>
<evidence type="ECO:0008006" key="5">
    <source>
        <dbReference type="Google" id="ProtNLM"/>
    </source>
</evidence>
<sequence>MKLLISIMKCLFVNIAPGRAICCRYEALASAYSRQLVLLLSTGCAPVSGGGGRLFPGFSTTQRTSSSFCKRYTTKNNISNSVSLHAERSSGPDGRLEERQRRRAHRLDDKVHQIISL</sequence>
<feature type="chain" id="PRO_5043942511" description="Secreted protein" evidence="2">
    <location>
        <begin position="21"/>
        <end position="117"/>
    </location>
</feature>
<dbReference type="Proteomes" id="UP001160148">
    <property type="component" value="Unassembled WGS sequence"/>
</dbReference>
<reference evidence="3 4" key="1">
    <citation type="submission" date="2023-01" db="EMBL/GenBank/DDBJ databases">
        <authorList>
            <person name="Whitehead M."/>
        </authorList>
    </citation>
    <scope>NUCLEOTIDE SEQUENCE [LARGE SCALE GENOMIC DNA]</scope>
</reference>
<keyword evidence="4" id="KW-1185">Reference proteome</keyword>
<protein>
    <recommendedName>
        <fullName evidence="5">Secreted protein</fullName>
    </recommendedName>
</protein>
<organism evidence="3 4">
    <name type="scientific">Macrosiphum euphorbiae</name>
    <name type="common">potato aphid</name>
    <dbReference type="NCBI Taxonomy" id="13131"/>
    <lineage>
        <taxon>Eukaryota</taxon>
        <taxon>Metazoa</taxon>
        <taxon>Ecdysozoa</taxon>
        <taxon>Arthropoda</taxon>
        <taxon>Hexapoda</taxon>
        <taxon>Insecta</taxon>
        <taxon>Pterygota</taxon>
        <taxon>Neoptera</taxon>
        <taxon>Paraneoptera</taxon>
        <taxon>Hemiptera</taxon>
        <taxon>Sternorrhyncha</taxon>
        <taxon>Aphidomorpha</taxon>
        <taxon>Aphidoidea</taxon>
        <taxon>Aphididae</taxon>
        <taxon>Macrosiphini</taxon>
        <taxon>Macrosiphum</taxon>
    </lineage>
</organism>
<gene>
    <name evidence="3" type="ORF">MEUPH1_LOCUS31049</name>
</gene>
<name>A0AAV0YA09_9HEMI</name>
<feature type="signal peptide" evidence="2">
    <location>
        <begin position="1"/>
        <end position="20"/>
    </location>
</feature>
<dbReference type="AlphaFoldDB" id="A0AAV0YA09"/>
<evidence type="ECO:0000256" key="2">
    <source>
        <dbReference type="SAM" id="SignalP"/>
    </source>
</evidence>
<evidence type="ECO:0000256" key="1">
    <source>
        <dbReference type="SAM" id="MobiDB-lite"/>
    </source>
</evidence>
<comment type="caution">
    <text evidence="3">The sequence shown here is derived from an EMBL/GenBank/DDBJ whole genome shotgun (WGS) entry which is preliminary data.</text>
</comment>
<proteinExistence type="predicted"/>